<proteinExistence type="predicted"/>
<feature type="domain" description="Zinc beta-ribbon finger putative" evidence="2">
    <location>
        <begin position="3"/>
        <end position="55"/>
    </location>
</feature>
<evidence type="ECO:0000313" key="3">
    <source>
        <dbReference type="EMBL" id="RYM34821.1"/>
    </source>
</evidence>
<gene>
    <name evidence="3" type="ORF">ERX46_05450</name>
</gene>
<name>A0A4Q4KN31_9FLAO</name>
<feature type="domain" description="DUF6371" evidence="1">
    <location>
        <begin position="93"/>
        <end position="242"/>
    </location>
</feature>
<dbReference type="InterPro" id="IPR045951">
    <property type="entry name" value="DUF6371"/>
</dbReference>
<dbReference type="EMBL" id="SETE01000002">
    <property type="protein sequence ID" value="RYM34821.1"/>
    <property type="molecule type" value="Genomic_DNA"/>
</dbReference>
<dbReference type="Pfam" id="PF21957">
    <property type="entry name" value="Zn_ribbon_16"/>
    <property type="match status" value="1"/>
</dbReference>
<dbReference type="InterPro" id="IPR047731">
    <property type="entry name" value="Zinc_ribbon_put"/>
</dbReference>
<dbReference type="RefSeq" id="WP_130092829.1">
    <property type="nucleotide sequence ID" value="NZ_SETE01000002.1"/>
</dbReference>
<keyword evidence="4" id="KW-1185">Reference proteome</keyword>
<evidence type="ECO:0000313" key="4">
    <source>
        <dbReference type="Proteomes" id="UP000293952"/>
    </source>
</evidence>
<accession>A0A4Q4KN31</accession>
<evidence type="ECO:0008006" key="5">
    <source>
        <dbReference type="Google" id="ProtNLM"/>
    </source>
</evidence>
<dbReference type="NCBIfam" id="NF040506">
    <property type="entry name" value="PG0870_Nterm"/>
    <property type="match status" value="1"/>
</dbReference>
<comment type="caution">
    <text evidence="3">The sequence shown here is derived from an EMBL/GenBank/DDBJ whole genome shotgun (WGS) entry which is preliminary data.</text>
</comment>
<evidence type="ECO:0000259" key="1">
    <source>
        <dbReference type="Pfam" id="PF19898"/>
    </source>
</evidence>
<sequence>MKYKNELDKSSKKFYCPKCSKKRMVRFINLDGDYLPAEYGRCDRVLKCGYFNKPNGGDDISNMHVIYPPKPKPPTSFIKREIFEASMRGYERNNLYQYLIKHYDENLVKYVFLKYNVGTSKAWGGSTVFWQMDGSGKLRSGKVMKYNADSGKRVKKPRPLITWAHSLLNLNQFNLKQVLFGEHLLSDLNNENVVCLVESEKTTLVCAIEFPQFNWIATGSFQLFRPKSLQVLKESSIIVFPDTDAHDAWVKKAAEISTDLKIEIDVSDFLKKKSVKSNSKKGLDLADILVRNNDIKAQLETEFNTILKTKIMRHPILGKNIESFDKDMVIDLSSFKKLLCFSKIG</sequence>
<evidence type="ECO:0000259" key="2">
    <source>
        <dbReference type="Pfam" id="PF21957"/>
    </source>
</evidence>
<protein>
    <recommendedName>
        <fullName evidence="5">Toprim domain-containing protein</fullName>
    </recommendedName>
</protein>
<dbReference type="Pfam" id="PF19898">
    <property type="entry name" value="DUF6371"/>
    <property type="match status" value="1"/>
</dbReference>
<dbReference type="OrthoDB" id="1068350at2"/>
<dbReference type="AlphaFoldDB" id="A0A4Q4KN31"/>
<dbReference type="Proteomes" id="UP000293952">
    <property type="component" value="Unassembled WGS sequence"/>
</dbReference>
<organism evidence="3 4">
    <name type="scientific">Brumimicrobium glaciale</name>
    <dbReference type="NCBI Taxonomy" id="200475"/>
    <lineage>
        <taxon>Bacteria</taxon>
        <taxon>Pseudomonadati</taxon>
        <taxon>Bacteroidota</taxon>
        <taxon>Flavobacteriia</taxon>
        <taxon>Flavobacteriales</taxon>
        <taxon>Crocinitomicaceae</taxon>
        <taxon>Brumimicrobium</taxon>
    </lineage>
</organism>
<reference evidence="3 4" key="1">
    <citation type="submission" date="2019-02" db="EMBL/GenBank/DDBJ databases">
        <title>Genome sequence of the sea-ice species Brumimicrobium glaciale.</title>
        <authorList>
            <person name="Bowman J.P."/>
        </authorList>
    </citation>
    <scope>NUCLEOTIDE SEQUENCE [LARGE SCALE GENOMIC DNA]</scope>
    <source>
        <strain evidence="3 4">IC156</strain>
    </source>
</reference>